<feature type="domain" description="EGF-like" evidence="11">
    <location>
        <begin position="638"/>
        <end position="671"/>
    </location>
</feature>
<dbReference type="GO" id="GO:0006508">
    <property type="term" value="P:proteolysis"/>
    <property type="evidence" value="ECO:0000318"/>
    <property type="project" value="GO_Central"/>
</dbReference>
<sequence>HYRFILLDDDAYLVRPHLSAPLLVLELGALLAVVGGLQQRPSRRLVSSEVVIPLQLSSFSIAERPRRLSYLLSFGGREYVVHLHLKKLLFPRHLPVFTYTEQGSLLMDHSFIPKDCYYRGYVEGALGSLASLNTCHGGLQGMLQVNSLFYEIEPLPASPIFQHLVSLVENKKQGPLWKCGLKEEEINRLALEKKGLRPSMSRVGSKDNGWPGIRFVKLVVVVDNFWYKFARGNETEVIYQVLEVVNMIDSLYYPMFIYVNLNGVEIWTSNNLVEFSKGIKVTLDVFSHWKRAINDWLPHDVTRLFVRYNFGIEKSLSYVGTICNNVTSAGIDAYVEDNLLEFSITVAHGLGHNLGMLHDYDSCICAQKQCIMYAYFGLTDVFSKCSYDSYFSQFRGRFLDCLTSPLEPYKVFPTKQCGNKVVEEGEECDCGSDEDCSKDSCCKPGCTLRPHADCTSGPCCIKCKIAPAGTLCRPLSSPCDLPEYCNGTSVLCQKDFFMQDGTPCTKNAVCYKNICSDRIQQCKAIFGETAYDAPLICYKEADMVGNQFEECSSDDQIHGKCDDSYTLCGKLQCTNVDHIPNLKESDSILQIYVNGVMCIGMDSHKGMGMQDTGNVHNGAVCDHGKICLNKECVNYSVLNYDCVAKKCNSNGICNNNKNCHCLQGWEPPFCLKKGAGGSIDSGPPPERKASYTLIIYCLVSLCLGFYGILIMLFFLAKKKQIQHVSKAGPPETKSSTLSNHFASLRFE</sequence>
<keyword evidence="15" id="KW-1185">Reference proteome</keyword>
<evidence type="ECO:0000256" key="2">
    <source>
        <dbReference type="ARBA" id="ARBA00022692"/>
    </source>
</evidence>
<proteinExistence type="predicted"/>
<dbReference type="FunCoup" id="A0A5F8GND0">
    <property type="interactions" value="12"/>
</dbReference>
<feature type="binding site" evidence="8">
    <location>
        <position position="358"/>
    </location>
    <ligand>
        <name>Zn(2+)</name>
        <dbReference type="ChEBI" id="CHEBI:29105"/>
        <note>catalytic</note>
    </ligand>
</feature>
<dbReference type="InterPro" id="IPR018358">
    <property type="entry name" value="Disintegrin_CS"/>
</dbReference>
<keyword evidence="3 10" id="KW-1133">Transmembrane helix</keyword>
<dbReference type="Proteomes" id="UP000002280">
    <property type="component" value="Chromosome 1"/>
</dbReference>
<dbReference type="GO" id="GO:0008584">
    <property type="term" value="P:male gonad development"/>
    <property type="evidence" value="ECO:0000318"/>
    <property type="project" value="GO_Central"/>
</dbReference>
<evidence type="ECO:0000256" key="9">
    <source>
        <dbReference type="SAM" id="MobiDB-lite"/>
    </source>
</evidence>
<dbReference type="GO" id="GO:0005886">
    <property type="term" value="C:plasma membrane"/>
    <property type="evidence" value="ECO:0000318"/>
    <property type="project" value="GO_Central"/>
</dbReference>
<dbReference type="InterPro" id="IPR034027">
    <property type="entry name" value="Reprolysin_adamalysin"/>
</dbReference>
<dbReference type="InterPro" id="IPR001590">
    <property type="entry name" value="Peptidase_M12B"/>
</dbReference>
<evidence type="ECO:0000313" key="15">
    <source>
        <dbReference type="Proteomes" id="UP000002280"/>
    </source>
</evidence>
<evidence type="ECO:0000259" key="12">
    <source>
        <dbReference type="PROSITE" id="PS50214"/>
    </source>
</evidence>
<feature type="region of interest" description="Disordered" evidence="9">
    <location>
        <begin position="726"/>
        <end position="747"/>
    </location>
</feature>
<dbReference type="Ensembl" id="ENSMODT00000009117.3">
    <property type="protein sequence ID" value="ENSMODP00000048681.1"/>
    <property type="gene ID" value="ENSMODG00000007213.3"/>
</dbReference>
<accession>A0A5F8GND0</accession>
<dbReference type="SMART" id="SM00608">
    <property type="entry name" value="ACR"/>
    <property type="match status" value="1"/>
</dbReference>
<dbReference type="PROSITE" id="PS00427">
    <property type="entry name" value="DISINTEGRIN_1"/>
    <property type="match status" value="1"/>
</dbReference>
<dbReference type="GO" id="GO:1990913">
    <property type="term" value="C:sperm head plasma membrane"/>
    <property type="evidence" value="ECO:0000318"/>
    <property type="project" value="GO_Central"/>
</dbReference>
<dbReference type="CDD" id="cd04269">
    <property type="entry name" value="ZnMc_adamalysin_II_like"/>
    <property type="match status" value="1"/>
</dbReference>
<dbReference type="Pfam" id="PF01421">
    <property type="entry name" value="Reprolysin"/>
    <property type="match status" value="1"/>
</dbReference>
<comment type="subcellular location">
    <subcellularLocation>
        <location evidence="1">Membrane</location>
        <topology evidence="1">Single-pass type I membrane protein</topology>
    </subcellularLocation>
</comment>
<evidence type="ECO:0000259" key="11">
    <source>
        <dbReference type="PROSITE" id="PS50026"/>
    </source>
</evidence>
<organism evidence="14 15">
    <name type="scientific">Monodelphis domestica</name>
    <name type="common">Gray short-tailed opossum</name>
    <dbReference type="NCBI Taxonomy" id="13616"/>
    <lineage>
        <taxon>Eukaryota</taxon>
        <taxon>Metazoa</taxon>
        <taxon>Chordata</taxon>
        <taxon>Craniata</taxon>
        <taxon>Vertebrata</taxon>
        <taxon>Euteleostomi</taxon>
        <taxon>Mammalia</taxon>
        <taxon>Metatheria</taxon>
        <taxon>Didelphimorphia</taxon>
        <taxon>Didelphidae</taxon>
        <taxon>Monodelphis</taxon>
    </lineage>
</organism>
<evidence type="ECO:0000313" key="14">
    <source>
        <dbReference type="Ensembl" id="ENSMODP00000048681.1"/>
    </source>
</evidence>
<reference evidence="14" key="2">
    <citation type="submission" date="2025-08" db="UniProtKB">
        <authorList>
            <consortium name="Ensembl"/>
        </authorList>
    </citation>
    <scope>IDENTIFICATION</scope>
</reference>
<dbReference type="Pfam" id="PF01562">
    <property type="entry name" value="Pep_M12B_propep"/>
    <property type="match status" value="1"/>
</dbReference>
<evidence type="ECO:0000256" key="5">
    <source>
        <dbReference type="ARBA" id="ARBA00023157"/>
    </source>
</evidence>
<evidence type="ECO:0000256" key="6">
    <source>
        <dbReference type="PROSITE-ProRule" id="PRU00068"/>
    </source>
</evidence>
<feature type="disulfide bond" evidence="8">
    <location>
        <begin position="365"/>
        <end position="370"/>
    </location>
</feature>
<evidence type="ECO:0000256" key="10">
    <source>
        <dbReference type="SAM" id="Phobius"/>
    </source>
</evidence>
<dbReference type="Bgee" id="ENSMODG00000007213">
    <property type="expression patterns" value="Expressed in spermatocyte and 3 other cell types or tissues"/>
</dbReference>
<dbReference type="PROSITE" id="PS50026">
    <property type="entry name" value="EGF_3"/>
    <property type="match status" value="1"/>
</dbReference>
<evidence type="ECO:0000256" key="1">
    <source>
        <dbReference type="ARBA" id="ARBA00004479"/>
    </source>
</evidence>
<comment type="caution">
    <text evidence="7">Lacks conserved residue(s) required for the propagation of feature annotation.</text>
</comment>
<protein>
    <recommendedName>
        <fullName evidence="16">ADAM metallopeptidase domain 20</fullName>
    </recommendedName>
</protein>
<dbReference type="Pfam" id="PF08516">
    <property type="entry name" value="ADAM_CR"/>
    <property type="match status" value="1"/>
</dbReference>
<dbReference type="SUPFAM" id="SSF57552">
    <property type="entry name" value="Blood coagulation inhibitor (disintegrin)"/>
    <property type="match status" value="1"/>
</dbReference>
<evidence type="ECO:0000256" key="3">
    <source>
        <dbReference type="ARBA" id="ARBA00022989"/>
    </source>
</evidence>
<dbReference type="SMART" id="SM00050">
    <property type="entry name" value="DISIN"/>
    <property type="match status" value="1"/>
</dbReference>
<dbReference type="PROSITE" id="PS01186">
    <property type="entry name" value="EGF_2"/>
    <property type="match status" value="1"/>
</dbReference>
<dbReference type="SUPFAM" id="SSF55486">
    <property type="entry name" value="Metalloproteases ('zincins'), catalytic domain"/>
    <property type="match status" value="1"/>
</dbReference>
<feature type="transmembrane region" description="Helical" evidence="10">
    <location>
        <begin position="693"/>
        <end position="716"/>
    </location>
</feature>
<evidence type="ECO:0000256" key="7">
    <source>
        <dbReference type="PROSITE-ProRule" id="PRU00076"/>
    </source>
</evidence>
<reference evidence="14 15" key="1">
    <citation type="journal article" date="2007" name="Nature">
        <title>Genome of the marsupial Monodelphis domestica reveals innovation in non-coding sequences.</title>
        <authorList>
            <person name="Mikkelsen T.S."/>
            <person name="Wakefield M.J."/>
            <person name="Aken B."/>
            <person name="Amemiya C.T."/>
            <person name="Chang J.L."/>
            <person name="Duke S."/>
            <person name="Garber M."/>
            <person name="Gentles A.J."/>
            <person name="Goodstadt L."/>
            <person name="Heger A."/>
            <person name="Jurka J."/>
            <person name="Kamal M."/>
            <person name="Mauceli E."/>
            <person name="Searle S.M."/>
            <person name="Sharpe T."/>
            <person name="Baker M.L."/>
            <person name="Batzer M.A."/>
            <person name="Benos P.V."/>
            <person name="Belov K."/>
            <person name="Clamp M."/>
            <person name="Cook A."/>
            <person name="Cuff J."/>
            <person name="Das R."/>
            <person name="Davidow L."/>
            <person name="Deakin J.E."/>
            <person name="Fazzari M.J."/>
            <person name="Glass J.L."/>
            <person name="Grabherr M."/>
            <person name="Greally J.M."/>
            <person name="Gu W."/>
            <person name="Hore T.A."/>
            <person name="Huttley G.A."/>
            <person name="Kleber M."/>
            <person name="Jirtle R.L."/>
            <person name="Koina E."/>
            <person name="Lee J.T."/>
            <person name="Mahony S."/>
            <person name="Marra M.A."/>
            <person name="Miller R.D."/>
            <person name="Nicholls R.D."/>
            <person name="Oda M."/>
            <person name="Papenfuss A.T."/>
            <person name="Parra Z.E."/>
            <person name="Pollock D.D."/>
            <person name="Ray D.A."/>
            <person name="Schein J.E."/>
            <person name="Speed T.P."/>
            <person name="Thompson K."/>
            <person name="VandeBerg J.L."/>
            <person name="Wade C.M."/>
            <person name="Walker J.A."/>
            <person name="Waters P.D."/>
            <person name="Webber C."/>
            <person name="Weidman J.R."/>
            <person name="Xie X."/>
            <person name="Zody M.C."/>
            <person name="Baldwin J."/>
            <person name="Abdouelleil A."/>
            <person name="Abdulkadir J."/>
            <person name="Abebe A."/>
            <person name="Abera B."/>
            <person name="Abreu J."/>
            <person name="Acer S.C."/>
            <person name="Aftuck L."/>
            <person name="Alexander A."/>
            <person name="An P."/>
            <person name="Anderson E."/>
            <person name="Anderson S."/>
            <person name="Arachi H."/>
            <person name="Azer M."/>
            <person name="Bachantsang P."/>
            <person name="Barry A."/>
            <person name="Bayul T."/>
            <person name="Berlin A."/>
            <person name="Bessette D."/>
            <person name="Bloom T."/>
            <person name="Bloom T."/>
            <person name="Boguslavskiy L."/>
            <person name="Bonnet C."/>
            <person name="Boukhgalter B."/>
            <person name="Bourzgui I."/>
            <person name="Brown A."/>
            <person name="Cahill P."/>
            <person name="Channer S."/>
            <person name="Cheshatsang Y."/>
            <person name="Chuda L."/>
            <person name="Citroen M."/>
            <person name="Collymore A."/>
            <person name="Cooke P."/>
            <person name="Costello M."/>
            <person name="D'Aco K."/>
            <person name="Daza R."/>
            <person name="De Haan G."/>
            <person name="DeGray S."/>
            <person name="DeMaso C."/>
            <person name="Dhargay N."/>
            <person name="Dooley K."/>
            <person name="Dooley E."/>
            <person name="Doricent M."/>
            <person name="Dorje P."/>
            <person name="Dorjee K."/>
            <person name="Dupes A."/>
            <person name="Elong R."/>
            <person name="Falk J."/>
            <person name="Farina A."/>
            <person name="Faro S."/>
            <person name="Ferguson D."/>
            <person name="Fisher S."/>
            <person name="Foley C.D."/>
            <person name="Franke A."/>
            <person name="Friedrich D."/>
            <person name="Gadbois L."/>
            <person name="Gearin G."/>
            <person name="Gearin C.R."/>
            <person name="Giannoukos G."/>
            <person name="Goode T."/>
            <person name="Graham J."/>
            <person name="Grandbois E."/>
            <person name="Grewal S."/>
            <person name="Gyaltsen K."/>
            <person name="Hafez N."/>
            <person name="Hagos B."/>
            <person name="Hall J."/>
            <person name="Henson C."/>
            <person name="Hollinger A."/>
            <person name="Honan T."/>
            <person name="Huard M.D."/>
            <person name="Hughes L."/>
            <person name="Hurhula B."/>
            <person name="Husby M.E."/>
            <person name="Kamat A."/>
            <person name="Kanga B."/>
            <person name="Kashin S."/>
            <person name="Khazanovich D."/>
            <person name="Kisner P."/>
            <person name="Lance K."/>
            <person name="Lara M."/>
            <person name="Lee W."/>
            <person name="Lennon N."/>
            <person name="Letendre F."/>
            <person name="LeVine R."/>
            <person name="Lipovsky A."/>
            <person name="Liu X."/>
            <person name="Liu J."/>
            <person name="Liu S."/>
            <person name="Lokyitsang T."/>
            <person name="Lokyitsang Y."/>
            <person name="Lubonja R."/>
            <person name="Lui A."/>
            <person name="MacDonald P."/>
            <person name="Magnisalis V."/>
            <person name="Maru K."/>
            <person name="Matthews C."/>
            <person name="McCusker W."/>
            <person name="McDonough S."/>
            <person name="Mehta T."/>
            <person name="Meldrim J."/>
            <person name="Meneus L."/>
            <person name="Mihai O."/>
            <person name="Mihalev A."/>
            <person name="Mihova T."/>
            <person name="Mittelman R."/>
            <person name="Mlenga V."/>
            <person name="Montmayeur A."/>
            <person name="Mulrain L."/>
            <person name="Navidi A."/>
            <person name="Naylor J."/>
            <person name="Negash T."/>
            <person name="Nguyen T."/>
            <person name="Nguyen N."/>
            <person name="Nicol R."/>
            <person name="Norbu C."/>
            <person name="Norbu N."/>
            <person name="Novod N."/>
            <person name="O'Neill B."/>
            <person name="Osman S."/>
            <person name="Markiewicz E."/>
            <person name="Oyono O.L."/>
            <person name="Patti C."/>
            <person name="Phunkhang P."/>
            <person name="Pierre F."/>
            <person name="Priest M."/>
            <person name="Raghuraman S."/>
            <person name="Rege F."/>
            <person name="Reyes R."/>
            <person name="Rise C."/>
            <person name="Rogov P."/>
            <person name="Ross K."/>
            <person name="Ryan E."/>
            <person name="Settipalli S."/>
            <person name="Shea T."/>
            <person name="Sherpa N."/>
            <person name="Shi L."/>
            <person name="Shih D."/>
            <person name="Sparrow T."/>
            <person name="Spaulding J."/>
            <person name="Stalker J."/>
            <person name="Stange-Thomann N."/>
            <person name="Stavropoulos S."/>
            <person name="Stone C."/>
            <person name="Strader C."/>
            <person name="Tesfaye S."/>
            <person name="Thomson T."/>
            <person name="Thoulutsang Y."/>
            <person name="Thoulutsang D."/>
            <person name="Topham K."/>
            <person name="Topping I."/>
            <person name="Tsamla T."/>
            <person name="Vassiliev H."/>
            <person name="Vo A."/>
            <person name="Wangchuk T."/>
            <person name="Wangdi T."/>
            <person name="Weiand M."/>
            <person name="Wilkinson J."/>
            <person name="Wilson A."/>
            <person name="Yadav S."/>
            <person name="Young G."/>
            <person name="Yu Q."/>
            <person name="Zembek L."/>
            <person name="Zhong D."/>
            <person name="Zimmer A."/>
            <person name="Zwirko Z."/>
            <person name="Jaffe D.B."/>
            <person name="Alvarez P."/>
            <person name="Brockman W."/>
            <person name="Butler J."/>
            <person name="Chin C."/>
            <person name="Gnerre S."/>
            <person name="MacCallum I."/>
            <person name="Graves J.A."/>
            <person name="Ponting C.P."/>
            <person name="Breen M."/>
            <person name="Samollow P.B."/>
            <person name="Lander E.S."/>
            <person name="Lindblad-Toh K."/>
        </authorList>
    </citation>
    <scope>NUCLEOTIDE SEQUENCE [LARGE SCALE GENOMIC DNA]</scope>
</reference>
<feature type="disulfide bond" evidence="6">
    <location>
        <begin position="472"/>
        <end position="492"/>
    </location>
</feature>
<dbReference type="PROSITE" id="PS50214">
    <property type="entry name" value="DISINTEGRIN_2"/>
    <property type="match status" value="1"/>
</dbReference>
<dbReference type="OMA" id="WWTHSWF"/>
<dbReference type="GeneTree" id="ENSGT00940000161067"/>
<dbReference type="GO" id="GO:0009897">
    <property type="term" value="C:external side of plasma membrane"/>
    <property type="evidence" value="ECO:0000318"/>
    <property type="project" value="GO_Central"/>
</dbReference>
<feature type="binding site" evidence="8">
    <location>
        <position position="348"/>
    </location>
    <ligand>
        <name>Zn(2+)</name>
        <dbReference type="ChEBI" id="CHEBI:29105"/>
        <note>catalytic</note>
    </ligand>
</feature>
<feature type="domain" description="Peptidase M12B" evidence="13">
    <location>
        <begin position="214"/>
        <end position="406"/>
    </location>
</feature>
<name>A0A5F8GND0_MONDO</name>
<dbReference type="InterPro" id="IPR006586">
    <property type="entry name" value="ADAM_Cys-rich"/>
</dbReference>
<dbReference type="Pfam" id="PF00200">
    <property type="entry name" value="Disintegrin"/>
    <property type="match status" value="1"/>
</dbReference>
<keyword evidence="8" id="KW-0862">Zinc</keyword>
<keyword evidence="8" id="KW-0479">Metal-binding</keyword>
<dbReference type="GO" id="GO:0046872">
    <property type="term" value="F:metal ion binding"/>
    <property type="evidence" value="ECO:0007669"/>
    <property type="project" value="UniProtKB-KW"/>
</dbReference>
<evidence type="ECO:0000256" key="8">
    <source>
        <dbReference type="PROSITE-ProRule" id="PRU00276"/>
    </source>
</evidence>
<dbReference type="Gene3D" id="4.10.70.10">
    <property type="entry name" value="Disintegrin domain"/>
    <property type="match status" value="1"/>
</dbReference>
<dbReference type="FunFam" id="3.40.390.10:FF:000002">
    <property type="entry name" value="Disintegrin and metalloproteinase domain-containing protein 22"/>
    <property type="match status" value="1"/>
</dbReference>
<dbReference type="PROSITE" id="PS50215">
    <property type="entry name" value="ADAM_MEPRO"/>
    <property type="match status" value="1"/>
</dbReference>
<dbReference type="Gene3D" id="3.40.390.10">
    <property type="entry name" value="Collagenase (Catalytic Domain)"/>
    <property type="match status" value="1"/>
</dbReference>
<dbReference type="InterPro" id="IPR036436">
    <property type="entry name" value="Disintegrin_dom_sf"/>
</dbReference>
<dbReference type="GO" id="GO:0004222">
    <property type="term" value="F:metalloendopeptidase activity"/>
    <property type="evidence" value="ECO:0000318"/>
    <property type="project" value="GO_Central"/>
</dbReference>
<dbReference type="AlphaFoldDB" id="A0A5F8GND0"/>
<keyword evidence="2 10" id="KW-0812">Transmembrane</keyword>
<dbReference type="STRING" id="13616.ENSMODP00000048681"/>
<feature type="domain" description="Disintegrin" evidence="12">
    <location>
        <begin position="414"/>
        <end position="500"/>
    </location>
</feature>
<feature type="compositionally biased region" description="Polar residues" evidence="9">
    <location>
        <begin position="732"/>
        <end position="741"/>
    </location>
</feature>
<dbReference type="InterPro" id="IPR001762">
    <property type="entry name" value="Disintegrin_dom"/>
</dbReference>
<keyword evidence="5 7" id="KW-1015">Disulfide bond</keyword>
<evidence type="ECO:0000259" key="13">
    <source>
        <dbReference type="PROSITE" id="PS50215"/>
    </source>
</evidence>
<dbReference type="InterPro" id="IPR002870">
    <property type="entry name" value="Peptidase_M12B_N"/>
</dbReference>
<dbReference type="FunFam" id="4.10.70.10:FF:000001">
    <property type="entry name" value="Disintegrin and metalloproteinase domain-containing protein 22"/>
    <property type="match status" value="1"/>
</dbReference>
<keyword evidence="7" id="KW-0245">EGF-like domain</keyword>
<dbReference type="InterPro" id="IPR000742">
    <property type="entry name" value="EGF"/>
</dbReference>
<keyword evidence="4 10" id="KW-0472">Membrane</keyword>
<dbReference type="PANTHER" id="PTHR11905:SF232">
    <property type="entry name" value="DISINTEGRIN AND METALLOPROTEINASE DOMAIN-CONTAINING PROTEIN 20"/>
    <property type="match status" value="1"/>
</dbReference>
<dbReference type="PANTHER" id="PTHR11905">
    <property type="entry name" value="ADAM A DISINTEGRIN AND METALLOPROTEASE DOMAIN"/>
    <property type="match status" value="1"/>
</dbReference>
<feature type="binding site" evidence="8">
    <location>
        <position position="352"/>
    </location>
    <ligand>
        <name>Zn(2+)</name>
        <dbReference type="ChEBI" id="CHEBI:29105"/>
        <note>catalytic</note>
    </ligand>
</feature>
<feature type="disulfide bond" evidence="7">
    <location>
        <begin position="661"/>
        <end position="670"/>
    </location>
</feature>
<reference evidence="14" key="3">
    <citation type="submission" date="2025-09" db="UniProtKB">
        <authorList>
            <consortium name="Ensembl"/>
        </authorList>
    </citation>
    <scope>IDENTIFICATION</scope>
</reference>
<evidence type="ECO:0008006" key="16">
    <source>
        <dbReference type="Google" id="ProtNLM"/>
    </source>
</evidence>
<dbReference type="InParanoid" id="A0A5F8GND0"/>
<evidence type="ECO:0000256" key="4">
    <source>
        <dbReference type="ARBA" id="ARBA00023136"/>
    </source>
</evidence>
<dbReference type="InterPro" id="IPR024079">
    <property type="entry name" value="MetalloPept_cat_dom_sf"/>
</dbReference>